<evidence type="ECO:0000259" key="11">
    <source>
        <dbReference type="Pfam" id="PF02875"/>
    </source>
</evidence>
<dbReference type="InterPro" id="IPR013221">
    <property type="entry name" value="Mur_ligase_cen"/>
</dbReference>
<feature type="binding site" evidence="9">
    <location>
        <position position="161"/>
    </location>
    <ligand>
        <name>UDP-N-acetyl-alpha-D-muramoyl-L-alanyl-D-glutamate</name>
        <dbReference type="ChEBI" id="CHEBI:83900"/>
    </ligand>
</feature>
<feature type="binding site" evidence="9">
    <location>
        <begin position="390"/>
        <end position="393"/>
    </location>
    <ligand>
        <name>meso-2,6-diaminopimelate</name>
        <dbReference type="ChEBI" id="CHEBI:57791"/>
    </ligand>
</feature>
<feature type="binding site" evidence="9">
    <location>
        <position position="5"/>
    </location>
    <ligand>
        <name>UDP-N-acetyl-alpha-D-muramoyl-L-alanyl-D-glutamate</name>
        <dbReference type="ChEBI" id="CHEBI:83900"/>
    </ligand>
</feature>
<dbReference type="AlphaFoldDB" id="A0A5B8XF19"/>
<keyword evidence="8 9" id="KW-0961">Cell wall biogenesis/degradation</keyword>
<keyword evidence="9 10" id="KW-0131">Cell cycle</keyword>
<dbReference type="Pfam" id="PF02875">
    <property type="entry name" value="Mur_ligase_C"/>
    <property type="match status" value="1"/>
</dbReference>
<gene>
    <name evidence="9" type="primary">murE</name>
    <name evidence="13" type="ORF">Deia_00788</name>
</gene>
<keyword evidence="14" id="KW-1185">Reference proteome</keyword>
<comment type="pathway">
    <text evidence="9 10">Cell wall biogenesis; peptidoglycan biosynthesis.</text>
</comment>
<dbReference type="NCBIfam" id="TIGR01085">
    <property type="entry name" value="murE"/>
    <property type="match status" value="1"/>
</dbReference>
<comment type="cofactor">
    <cofactor evidence="9">
        <name>Mg(2+)</name>
        <dbReference type="ChEBI" id="CHEBI:18420"/>
    </cofactor>
</comment>
<feature type="binding site" evidence="9">
    <location>
        <position position="131"/>
    </location>
    <ligand>
        <name>UDP-N-acetyl-alpha-D-muramoyl-L-alanyl-D-glutamate</name>
        <dbReference type="ChEBI" id="CHEBI:83900"/>
    </ligand>
</feature>
<dbReference type="Pfam" id="PF08245">
    <property type="entry name" value="Mur_ligase_M"/>
    <property type="match status" value="1"/>
</dbReference>
<evidence type="ECO:0000313" key="14">
    <source>
        <dbReference type="Proteomes" id="UP000321934"/>
    </source>
</evidence>
<dbReference type="GO" id="GO:0005524">
    <property type="term" value="F:ATP binding"/>
    <property type="evidence" value="ECO:0007669"/>
    <property type="project" value="UniProtKB-UniRule"/>
</dbReference>
<evidence type="ECO:0000313" key="13">
    <source>
        <dbReference type="EMBL" id="QED23576.1"/>
    </source>
</evidence>
<dbReference type="Gene3D" id="3.90.190.20">
    <property type="entry name" value="Mur ligase, C-terminal domain"/>
    <property type="match status" value="1"/>
</dbReference>
<keyword evidence="6 9" id="KW-0133">Cell shape</keyword>
<dbReference type="HAMAP" id="MF_00208">
    <property type="entry name" value="MurE"/>
    <property type="match status" value="1"/>
</dbReference>
<comment type="similarity">
    <text evidence="1 9">Belongs to the MurCDEF family. MurE subfamily.</text>
</comment>
<dbReference type="EC" id="6.3.2.13" evidence="9"/>
<dbReference type="InterPro" id="IPR018109">
    <property type="entry name" value="Folylpolyglutamate_synth_CS"/>
</dbReference>
<keyword evidence="7 9" id="KW-0573">Peptidoglycan synthesis</keyword>
<evidence type="ECO:0000256" key="10">
    <source>
        <dbReference type="RuleBase" id="RU004135"/>
    </source>
</evidence>
<feature type="binding site" evidence="9">
    <location>
        <begin position="133"/>
        <end position="134"/>
    </location>
    <ligand>
        <name>UDP-N-acetyl-alpha-D-muramoyl-L-alanyl-D-glutamate</name>
        <dbReference type="ChEBI" id="CHEBI:83900"/>
    </ligand>
</feature>
<dbReference type="UniPathway" id="UPA00219"/>
<evidence type="ECO:0000259" key="12">
    <source>
        <dbReference type="Pfam" id="PF08245"/>
    </source>
</evidence>
<dbReference type="GO" id="GO:0008360">
    <property type="term" value="P:regulation of cell shape"/>
    <property type="evidence" value="ECO:0007669"/>
    <property type="project" value="UniProtKB-KW"/>
</dbReference>
<dbReference type="InterPro" id="IPR004101">
    <property type="entry name" value="Mur_ligase_C"/>
</dbReference>
<protein>
    <recommendedName>
        <fullName evidence="9">UDP-N-acetylmuramoyl-L-alanyl-D-glutamate--2,6-diaminopimelate ligase</fullName>
        <ecNumber evidence="9">6.3.2.13</ecNumber>
    </recommendedName>
    <alternativeName>
        <fullName evidence="9">Meso-A2pm-adding enzyme</fullName>
    </alternativeName>
    <alternativeName>
        <fullName evidence="9">Meso-diaminopimelate-adding enzyme</fullName>
    </alternativeName>
    <alternativeName>
        <fullName evidence="9">UDP-MurNAc-L-Ala-D-Glu:meso-diaminopimelate ligase</fullName>
    </alternativeName>
    <alternativeName>
        <fullName evidence="9">UDP-MurNAc-tripeptide synthetase</fullName>
    </alternativeName>
    <alternativeName>
        <fullName evidence="9">UDP-N-acetylmuramyl-tripeptide synthetase</fullName>
    </alternativeName>
</protein>
<feature type="binding site" evidence="9">
    <location>
        <position position="472"/>
    </location>
    <ligand>
        <name>meso-2,6-diaminopimelate</name>
        <dbReference type="ChEBI" id="CHEBI:57791"/>
    </ligand>
</feature>
<feature type="binding site" evidence="9">
    <location>
        <position position="468"/>
    </location>
    <ligand>
        <name>meso-2,6-diaminopimelate</name>
        <dbReference type="ChEBI" id="CHEBI:57791"/>
    </ligand>
</feature>
<feature type="binding site" evidence="9">
    <location>
        <position position="7"/>
    </location>
    <ligand>
        <name>UDP-N-acetyl-alpha-D-muramoyl-L-alanyl-D-glutamate</name>
        <dbReference type="ChEBI" id="CHEBI:83900"/>
    </ligand>
</feature>
<evidence type="ECO:0000256" key="3">
    <source>
        <dbReference type="ARBA" id="ARBA00022598"/>
    </source>
</evidence>
<dbReference type="GO" id="GO:0051301">
    <property type="term" value="P:cell division"/>
    <property type="evidence" value="ECO:0007669"/>
    <property type="project" value="UniProtKB-KW"/>
</dbReference>
<name>A0A5B8XF19_9RICK</name>
<dbReference type="GO" id="GO:0004326">
    <property type="term" value="F:tetrahydrofolylpolyglutamate synthase activity"/>
    <property type="evidence" value="ECO:0007669"/>
    <property type="project" value="InterPro"/>
</dbReference>
<dbReference type="OrthoDB" id="9800958at2"/>
<proteinExistence type="inferred from homology"/>
<dbReference type="PROSITE" id="PS01011">
    <property type="entry name" value="FOLYLPOLYGLU_SYNT_1"/>
    <property type="match status" value="1"/>
</dbReference>
<evidence type="ECO:0000256" key="2">
    <source>
        <dbReference type="ARBA" id="ARBA00022490"/>
    </source>
</evidence>
<organism evidence="13 14">
    <name type="scientific">Candidatus Deianiraea vastatrix</name>
    <dbReference type="NCBI Taxonomy" id="2163644"/>
    <lineage>
        <taxon>Bacteria</taxon>
        <taxon>Pseudomonadati</taxon>
        <taxon>Pseudomonadota</taxon>
        <taxon>Alphaproteobacteria</taxon>
        <taxon>Rickettsiales</taxon>
        <taxon>Candidatus Deianiraeaceae</taxon>
        <taxon>Candidatus Deianiraea</taxon>
    </lineage>
</organism>
<dbReference type="InterPro" id="IPR036565">
    <property type="entry name" value="Mur-like_cat_sf"/>
</dbReference>
<evidence type="ECO:0000256" key="7">
    <source>
        <dbReference type="ARBA" id="ARBA00022984"/>
    </source>
</evidence>
<dbReference type="GO" id="GO:0000287">
    <property type="term" value="F:magnesium ion binding"/>
    <property type="evidence" value="ECO:0007669"/>
    <property type="project" value="UniProtKB-UniRule"/>
</dbReference>
<keyword evidence="3 9" id="KW-0436">Ligase</keyword>
<dbReference type="Gene3D" id="3.40.1390.10">
    <property type="entry name" value="MurE/MurF, N-terminal domain"/>
    <property type="match status" value="1"/>
</dbReference>
<keyword evidence="9" id="KW-0460">Magnesium</keyword>
<dbReference type="SUPFAM" id="SSF53623">
    <property type="entry name" value="MurD-like peptide ligases, catalytic domain"/>
    <property type="match status" value="1"/>
</dbReference>
<dbReference type="SUPFAM" id="SSF53244">
    <property type="entry name" value="MurD-like peptide ligases, peptide-binding domain"/>
    <property type="match status" value="1"/>
</dbReference>
<comment type="catalytic activity">
    <reaction evidence="9">
        <text>UDP-N-acetyl-alpha-D-muramoyl-L-alanyl-D-glutamate + meso-2,6-diaminopimelate + ATP = UDP-N-acetyl-alpha-D-muramoyl-L-alanyl-gamma-D-glutamyl-meso-2,6-diaminopimelate + ADP + phosphate + H(+)</text>
        <dbReference type="Rhea" id="RHEA:23676"/>
        <dbReference type="ChEBI" id="CHEBI:15378"/>
        <dbReference type="ChEBI" id="CHEBI:30616"/>
        <dbReference type="ChEBI" id="CHEBI:43474"/>
        <dbReference type="ChEBI" id="CHEBI:57791"/>
        <dbReference type="ChEBI" id="CHEBI:83900"/>
        <dbReference type="ChEBI" id="CHEBI:83905"/>
        <dbReference type="ChEBI" id="CHEBI:456216"/>
        <dbReference type="EC" id="6.3.2.13"/>
    </reaction>
</comment>
<feature type="binding site" evidence="9">
    <location>
        <begin position="82"/>
        <end position="88"/>
    </location>
    <ligand>
        <name>ATP</name>
        <dbReference type="ChEBI" id="CHEBI:30616"/>
    </ligand>
</feature>
<accession>A0A5B8XF19</accession>
<dbReference type="GO" id="GO:0005737">
    <property type="term" value="C:cytoplasm"/>
    <property type="evidence" value="ECO:0007669"/>
    <property type="project" value="UniProtKB-SubCell"/>
</dbReference>
<keyword evidence="2 9" id="KW-0963">Cytoplasm</keyword>
<sequence>MEITLDSRKVKENSIFFCTSLDKNEAEKYINDAILKGAAKIYTRFDIKGKNVFVVDDFETKLRDELREFYPNKPKFQMAITGTNGKTSTAYFVWQILRKMGKNCVYIGTIGVFSGQKELDDEFFTRFNGNNLTTPDLISIHEILHIASTKMHCDYAIFEASSHGISQGRIDFLDICTAGFTNFTQDHLDYHKNMDEYWACKEKLFTKYLKNNGVIIANIDDGKTGTIVEKIAQENSEKTVITYGKNGDLQPLDVRLENGMQKITFAYKTQKYYINSWILGDFQVYNLLCASGFMLSLGFKISDFISILGEIMPPPGRLERVKKADKYYDIYIDYAHTPDALEKALVELRKITTGRLICIFGCGGDRDNAKRAIMGKTSVSIANFTIITDDNPRTEDAAKIRAEIISGIRELKAEKMARLKDFPIKRVMLFALQNENVVGNFMEIDGRKNAIEYGVLMMQEGDVLLIAGKGHENYQIIGTKKEYFSDFDEVASILS</sequence>
<dbReference type="InterPro" id="IPR035911">
    <property type="entry name" value="MurE/MurF_N"/>
</dbReference>
<feature type="binding site" evidence="9">
    <location>
        <position position="169"/>
    </location>
    <ligand>
        <name>UDP-N-acetyl-alpha-D-muramoyl-L-alanyl-D-glutamate</name>
        <dbReference type="ChEBI" id="CHEBI:83900"/>
    </ligand>
</feature>
<dbReference type="GO" id="GO:0071555">
    <property type="term" value="P:cell wall organization"/>
    <property type="evidence" value="ECO:0007669"/>
    <property type="project" value="UniProtKB-KW"/>
</dbReference>
<feature type="domain" description="Mur ligase central" evidence="12">
    <location>
        <begin position="80"/>
        <end position="292"/>
    </location>
</feature>
<dbReference type="InterPro" id="IPR005761">
    <property type="entry name" value="UDP-N-AcMur-Glu-dNH2Pim_ligase"/>
</dbReference>
<dbReference type="PANTHER" id="PTHR23135:SF4">
    <property type="entry name" value="UDP-N-ACETYLMURAMOYL-L-ALANYL-D-GLUTAMATE--2,6-DIAMINOPIMELATE LIGASE MURE HOMOLOG, CHLOROPLASTIC"/>
    <property type="match status" value="1"/>
</dbReference>
<evidence type="ECO:0000256" key="1">
    <source>
        <dbReference type="ARBA" id="ARBA00005898"/>
    </source>
</evidence>
<dbReference type="EMBL" id="CP029077">
    <property type="protein sequence ID" value="QED23576.1"/>
    <property type="molecule type" value="Genomic_DNA"/>
</dbReference>
<dbReference type="GO" id="GO:0008765">
    <property type="term" value="F:UDP-N-acetylmuramoylalanyl-D-glutamate-2,6-diaminopimelate ligase activity"/>
    <property type="evidence" value="ECO:0007669"/>
    <property type="project" value="UniProtKB-UniRule"/>
</dbReference>
<dbReference type="PANTHER" id="PTHR23135">
    <property type="entry name" value="MUR LIGASE FAMILY MEMBER"/>
    <property type="match status" value="1"/>
</dbReference>
<evidence type="ECO:0000256" key="8">
    <source>
        <dbReference type="ARBA" id="ARBA00023316"/>
    </source>
</evidence>
<feature type="domain" description="Mur ligase C-terminal" evidence="11">
    <location>
        <begin position="316"/>
        <end position="470"/>
    </location>
</feature>
<dbReference type="SUPFAM" id="SSF63418">
    <property type="entry name" value="MurE/MurF N-terminal domain"/>
    <property type="match status" value="1"/>
</dbReference>
<dbReference type="Gene3D" id="3.40.1190.10">
    <property type="entry name" value="Mur-like, catalytic domain"/>
    <property type="match status" value="1"/>
</dbReference>
<feature type="short sequence motif" description="Meso-diaminopimelate recognition motif" evidence="9">
    <location>
        <begin position="390"/>
        <end position="393"/>
    </location>
</feature>
<dbReference type="NCBIfam" id="NF001126">
    <property type="entry name" value="PRK00139.1-4"/>
    <property type="match status" value="1"/>
</dbReference>
<evidence type="ECO:0000256" key="5">
    <source>
        <dbReference type="ARBA" id="ARBA00022840"/>
    </source>
</evidence>
<keyword evidence="9 10" id="KW-0132">Cell division</keyword>
<keyword evidence="4 9" id="KW-0547">Nucleotide-binding</keyword>
<keyword evidence="5 9" id="KW-0067">ATP-binding</keyword>
<dbReference type="InterPro" id="IPR036615">
    <property type="entry name" value="Mur_ligase_C_dom_sf"/>
</dbReference>
<comment type="caution">
    <text evidence="9">Lacks conserved residue(s) required for the propagation of feature annotation.</text>
</comment>
<comment type="PTM">
    <text evidence="9">Carboxylation is probably crucial for Mg(2+) binding and, consequently, for the gamma-phosphate positioning of ATP.</text>
</comment>
<feature type="binding site" evidence="9">
    <location>
        <position position="167"/>
    </location>
    <ligand>
        <name>UDP-N-acetyl-alpha-D-muramoyl-L-alanyl-D-glutamate</name>
        <dbReference type="ChEBI" id="CHEBI:83900"/>
    </ligand>
</feature>
<dbReference type="GO" id="GO:0009252">
    <property type="term" value="P:peptidoglycan biosynthetic process"/>
    <property type="evidence" value="ECO:0007669"/>
    <property type="project" value="UniProtKB-UniRule"/>
</dbReference>
<evidence type="ECO:0000256" key="6">
    <source>
        <dbReference type="ARBA" id="ARBA00022960"/>
    </source>
</evidence>
<dbReference type="Proteomes" id="UP000321934">
    <property type="component" value="Chromosome"/>
</dbReference>
<feature type="modified residue" description="N6-carboxylysine" evidence="9">
    <location>
        <position position="201"/>
    </location>
</feature>
<comment type="function">
    <text evidence="9">Catalyzes the addition of meso-diaminopimelic acid to the nucleotide precursor UDP-N-acetylmuramoyl-L-alanyl-D-glutamate (UMAG) in the biosynthesis of bacterial cell-wall peptidoglycan.</text>
</comment>
<feature type="binding site" evidence="9">
    <location>
        <position position="366"/>
    </location>
    <ligand>
        <name>meso-2,6-diaminopimelate</name>
        <dbReference type="ChEBI" id="CHEBI:57791"/>
    </ligand>
</feature>
<evidence type="ECO:0000256" key="4">
    <source>
        <dbReference type="ARBA" id="ARBA00022741"/>
    </source>
</evidence>
<comment type="subcellular location">
    <subcellularLocation>
        <location evidence="9 10">Cytoplasm</location>
    </subcellularLocation>
</comment>
<reference evidence="13 14" key="1">
    <citation type="journal article" date="2019" name="ISME J.">
        <title>Deianiraea, an extracellular bacterium associated with the ciliate Paramecium, suggests an alternative scenario for the evolution of Rickettsiales.</title>
        <authorList>
            <person name="Castelli M."/>
            <person name="Sabaneyeva E."/>
            <person name="Lanzoni O."/>
            <person name="Lebedeva N."/>
            <person name="Floriano A.M."/>
            <person name="Gaiarsa S."/>
            <person name="Benken K."/>
            <person name="Modeo L."/>
            <person name="Bandi C."/>
            <person name="Potekhin A."/>
            <person name="Sassera D."/>
            <person name="Petroni G."/>
        </authorList>
    </citation>
    <scope>NUCLEOTIDE SEQUENCE [LARGE SCALE GENOMIC DNA]</scope>
    <source>
        <strain evidence="13">CyL4-1</strain>
    </source>
</reference>
<evidence type="ECO:0000256" key="9">
    <source>
        <dbReference type="HAMAP-Rule" id="MF_00208"/>
    </source>
</evidence>